<dbReference type="AlphaFoldDB" id="A0A4D6NBG6"/>
<keyword evidence="2" id="KW-1185">Reference proteome</keyword>
<proteinExistence type="predicted"/>
<organism evidence="1 2">
    <name type="scientific">Vigna unguiculata</name>
    <name type="common">Cowpea</name>
    <dbReference type="NCBI Taxonomy" id="3917"/>
    <lineage>
        <taxon>Eukaryota</taxon>
        <taxon>Viridiplantae</taxon>
        <taxon>Streptophyta</taxon>
        <taxon>Embryophyta</taxon>
        <taxon>Tracheophyta</taxon>
        <taxon>Spermatophyta</taxon>
        <taxon>Magnoliopsida</taxon>
        <taxon>eudicotyledons</taxon>
        <taxon>Gunneridae</taxon>
        <taxon>Pentapetalae</taxon>
        <taxon>rosids</taxon>
        <taxon>fabids</taxon>
        <taxon>Fabales</taxon>
        <taxon>Fabaceae</taxon>
        <taxon>Papilionoideae</taxon>
        <taxon>50 kb inversion clade</taxon>
        <taxon>NPAAA clade</taxon>
        <taxon>indigoferoid/millettioid clade</taxon>
        <taxon>Phaseoleae</taxon>
        <taxon>Vigna</taxon>
    </lineage>
</organism>
<dbReference type="EMBL" id="CP039354">
    <property type="protein sequence ID" value="QCE11240.1"/>
    <property type="molecule type" value="Genomic_DNA"/>
</dbReference>
<dbReference type="Proteomes" id="UP000501690">
    <property type="component" value="Linkage Group LG10"/>
</dbReference>
<name>A0A4D6NBG6_VIGUN</name>
<protein>
    <submittedName>
        <fullName evidence="1">Uncharacterized protein</fullName>
    </submittedName>
</protein>
<sequence length="111" mass="12402">MKSGLVEWSGLGLESAYGITDFWGSEQGNRLADDELPPGDSSNFYLFLGSREEPPGGDRCAARRRVTTNPDSGFLLELPGDDEHPPGDADQFWCFECSDWILNGRKWIINF</sequence>
<accession>A0A4D6NBG6</accession>
<reference evidence="1 2" key="1">
    <citation type="submission" date="2019-04" db="EMBL/GenBank/DDBJ databases">
        <title>An improved genome assembly and genetic linkage map for asparagus bean, Vigna unguiculata ssp. sesquipedialis.</title>
        <authorList>
            <person name="Xia Q."/>
            <person name="Zhang R."/>
            <person name="Dong Y."/>
        </authorList>
    </citation>
    <scope>NUCLEOTIDE SEQUENCE [LARGE SCALE GENOMIC DNA]</scope>
    <source>
        <tissue evidence="1">Leaf</tissue>
    </source>
</reference>
<evidence type="ECO:0000313" key="1">
    <source>
        <dbReference type="EMBL" id="QCE11240.1"/>
    </source>
</evidence>
<evidence type="ECO:0000313" key="2">
    <source>
        <dbReference type="Proteomes" id="UP000501690"/>
    </source>
</evidence>
<gene>
    <name evidence="1" type="ORF">DEO72_LG10g2473</name>
</gene>